<proteinExistence type="predicted"/>
<gene>
    <name evidence="4" type="primary">wbpY</name>
    <name evidence="4" type="ORF">GCM10011332_09560</name>
</gene>
<name>A0A917F9C8_9PROT</name>
<keyword evidence="1" id="KW-0808">Transferase</keyword>
<dbReference type="SUPFAM" id="SSF53756">
    <property type="entry name" value="UDP-Glycosyltransferase/glycogen phosphorylase"/>
    <property type="match status" value="1"/>
</dbReference>
<feature type="domain" description="Glycosyl transferase family 1" evidence="2">
    <location>
        <begin position="205"/>
        <end position="355"/>
    </location>
</feature>
<evidence type="ECO:0000259" key="2">
    <source>
        <dbReference type="Pfam" id="PF00534"/>
    </source>
</evidence>
<keyword evidence="5" id="KW-1185">Reference proteome</keyword>
<evidence type="ECO:0000313" key="5">
    <source>
        <dbReference type="Proteomes" id="UP000632498"/>
    </source>
</evidence>
<feature type="domain" description="Glycosyltransferase subfamily 4-like N-terminal" evidence="3">
    <location>
        <begin position="112"/>
        <end position="180"/>
    </location>
</feature>
<dbReference type="InterPro" id="IPR001296">
    <property type="entry name" value="Glyco_trans_1"/>
</dbReference>
<dbReference type="GO" id="GO:0016757">
    <property type="term" value="F:glycosyltransferase activity"/>
    <property type="evidence" value="ECO:0007669"/>
    <property type="project" value="InterPro"/>
</dbReference>
<dbReference type="RefSeq" id="WP_188662229.1">
    <property type="nucleotide sequence ID" value="NZ_BMHV01000005.1"/>
</dbReference>
<dbReference type="Proteomes" id="UP000632498">
    <property type="component" value="Unassembled WGS sequence"/>
</dbReference>
<dbReference type="Pfam" id="PF13439">
    <property type="entry name" value="Glyco_transf_4"/>
    <property type="match status" value="1"/>
</dbReference>
<evidence type="ECO:0000313" key="4">
    <source>
        <dbReference type="EMBL" id="GGF58119.1"/>
    </source>
</evidence>
<accession>A0A917F9C8</accession>
<reference evidence="4" key="1">
    <citation type="journal article" date="2014" name="Int. J. Syst. Evol. Microbiol.">
        <title>Complete genome sequence of Corynebacterium casei LMG S-19264T (=DSM 44701T), isolated from a smear-ripened cheese.</title>
        <authorList>
            <consortium name="US DOE Joint Genome Institute (JGI-PGF)"/>
            <person name="Walter F."/>
            <person name="Albersmeier A."/>
            <person name="Kalinowski J."/>
            <person name="Ruckert C."/>
        </authorList>
    </citation>
    <scope>NUCLEOTIDE SEQUENCE</scope>
    <source>
        <strain evidence="4">CGMCC 1.15254</strain>
    </source>
</reference>
<evidence type="ECO:0000256" key="1">
    <source>
        <dbReference type="ARBA" id="ARBA00022679"/>
    </source>
</evidence>
<organism evidence="4 5">
    <name type="scientific">Terasakiella brassicae</name>
    <dbReference type="NCBI Taxonomy" id="1634917"/>
    <lineage>
        <taxon>Bacteria</taxon>
        <taxon>Pseudomonadati</taxon>
        <taxon>Pseudomonadota</taxon>
        <taxon>Alphaproteobacteria</taxon>
        <taxon>Rhodospirillales</taxon>
        <taxon>Terasakiellaceae</taxon>
        <taxon>Terasakiella</taxon>
    </lineage>
</organism>
<dbReference type="AlphaFoldDB" id="A0A917F9C8"/>
<dbReference type="PANTHER" id="PTHR46401">
    <property type="entry name" value="GLYCOSYLTRANSFERASE WBBK-RELATED"/>
    <property type="match status" value="1"/>
</dbReference>
<comment type="caution">
    <text evidence="4">The sequence shown here is derived from an EMBL/GenBank/DDBJ whole genome shotgun (WGS) entry which is preliminary data.</text>
</comment>
<evidence type="ECO:0000259" key="3">
    <source>
        <dbReference type="Pfam" id="PF13439"/>
    </source>
</evidence>
<dbReference type="CDD" id="cd03809">
    <property type="entry name" value="GT4_MtfB-like"/>
    <property type="match status" value="1"/>
</dbReference>
<dbReference type="InterPro" id="IPR028098">
    <property type="entry name" value="Glyco_trans_4-like_N"/>
</dbReference>
<dbReference type="EMBL" id="BMHV01000005">
    <property type="protein sequence ID" value="GGF58119.1"/>
    <property type="molecule type" value="Genomic_DNA"/>
</dbReference>
<dbReference type="GO" id="GO:0009103">
    <property type="term" value="P:lipopolysaccharide biosynthetic process"/>
    <property type="evidence" value="ECO:0007669"/>
    <property type="project" value="TreeGrafter"/>
</dbReference>
<dbReference type="Pfam" id="PF00534">
    <property type="entry name" value="Glycos_transf_1"/>
    <property type="match status" value="1"/>
</dbReference>
<reference evidence="4" key="2">
    <citation type="submission" date="2020-09" db="EMBL/GenBank/DDBJ databases">
        <authorList>
            <person name="Sun Q."/>
            <person name="Zhou Y."/>
        </authorList>
    </citation>
    <scope>NUCLEOTIDE SEQUENCE</scope>
    <source>
        <strain evidence="4">CGMCC 1.15254</strain>
    </source>
</reference>
<dbReference type="Gene3D" id="3.40.50.2000">
    <property type="entry name" value="Glycogen Phosphorylase B"/>
    <property type="match status" value="2"/>
</dbReference>
<dbReference type="PANTHER" id="PTHR46401:SF2">
    <property type="entry name" value="GLYCOSYLTRANSFERASE WBBK-RELATED"/>
    <property type="match status" value="1"/>
</dbReference>
<protein>
    <submittedName>
        <fullName evidence="4">Glycosyltransferase WbpY</fullName>
    </submittedName>
</protein>
<sequence>MHLVIDSSVLITPHTGIGIYTREILNRLTTFEAKLEISHFIGTNWQQGDVHFAHDGGGGSNSLKSTLKEKAKTIPGARNLWNAFKKNRFEAGAKNIKADVFWEPCFVPPGQMDPMIITVHDLSHIRYPEFHPKSRLKWMDGLPNAIERAQKILTVSEFSKREIIDIFGTPPTKIEVTYCGAGKQFQLQIQEENTNLLHKYGLKYKSYFLSVCTLEPRKNLETLLRAYNRLPKNVQAHMPLVLAGGSGWGKESQNDFYEKLCPGGNLIFTGYVPSSDLPALYAGAKVFAYPALYEGFGIPPIEAMACGTPVIASEIDVLQEVCEEGALYAPPLDDKIWAERLIEVLDLLEEDYQMRCNAGLVRSAFFSWDQTARQTYDILREVAHS</sequence>